<dbReference type="AlphaFoldDB" id="A0A0K1QCJ9"/>
<gene>
    <name evidence="2" type="ORF">AKJ09_09818</name>
</gene>
<protein>
    <submittedName>
        <fullName evidence="2">Phage protein</fullName>
    </submittedName>
</protein>
<reference evidence="2 3" key="1">
    <citation type="submission" date="2015-08" db="EMBL/GenBank/DDBJ databases">
        <authorList>
            <person name="Babu N.S."/>
            <person name="Beckwith C.J."/>
            <person name="Beseler K.G."/>
            <person name="Brison A."/>
            <person name="Carone J.V."/>
            <person name="Caskin T.P."/>
            <person name="Diamond M."/>
            <person name="Durham M.E."/>
            <person name="Foxe J.M."/>
            <person name="Go M."/>
            <person name="Henderson B.A."/>
            <person name="Jones I.B."/>
            <person name="McGettigan J.A."/>
            <person name="Micheletti S.J."/>
            <person name="Nasrallah M.E."/>
            <person name="Ortiz D."/>
            <person name="Piller C.R."/>
            <person name="Privatt S.R."/>
            <person name="Schneider S.L."/>
            <person name="Sharp S."/>
            <person name="Smith T.C."/>
            <person name="Stanton J.D."/>
            <person name="Ullery H.E."/>
            <person name="Wilson R.J."/>
            <person name="Serrano M.G."/>
            <person name="Buck G."/>
            <person name="Lee V."/>
            <person name="Wang Y."/>
            <person name="Carvalho R."/>
            <person name="Voegtly L."/>
            <person name="Shi R."/>
            <person name="Duckworth R."/>
            <person name="Johnson A."/>
            <person name="Loviza R."/>
            <person name="Walstead R."/>
            <person name="Shah Z."/>
            <person name="Kiflezghi M."/>
            <person name="Wade K."/>
            <person name="Ball S.L."/>
            <person name="Bradley K.W."/>
            <person name="Asai D.J."/>
            <person name="Bowman C.A."/>
            <person name="Russell D.A."/>
            <person name="Pope W.H."/>
            <person name="Jacobs-Sera D."/>
            <person name="Hendrix R.W."/>
            <person name="Hatfull G.F."/>
        </authorList>
    </citation>
    <scope>NUCLEOTIDE SEQUENCE [LARGE SCALE GENOMIC DNA]</scope>
    <source>
        <strain evidence="2 3">DSM 27648</strain>
    </source>
</reference>
<name>A0A0K1QCJ9_9BACT</name>
<sequence>MLPAMYERFLSVLARLRDHRGFRVHQDQNVNKRIRRCYYVGRKGDLEFHAEAVGRTFKIEFFQNVNVENRNGGRYDFDKFARMPRTMQLACAVEMSHVLRKLLELGYVLEGTRQGITSAELLPVLRHAQGRTDEGDPLATFNRGWGEDRFERDQSGWPTATSVNSGYGGKDRDGRPLVSGETMYCRRGGRLFRGVARPGPNDNWILISHGRGVHAQARELFRCEDPAIETRRFVPGQPKRVHAELQKAMKANAYRRVEALARVARKLEEASSTAARGGHGR</sequence>
<evidence type="ECO:0000313" key="3">
    <source>
        <dbReference type="Proteomes" id="UP000064967"/>
    </source>
</evidence>
<dbReference type="Proteomes" id="UP000064967">
    <property type="component" value="Chromosome"/>
</dbReference>
<feature type="region of interest" description="Disordered" evidence="1">
    <location>
        <begin position="152"/>
        <end position="173"/>
    </location>
</feature>
<accession>A0A0K1QCJ9</accession>
<evidence type="ECO:0000256" key="1">
    <source>
        <dbReference type="SAM" id="MobiDB-lite"/>
    </source>
</evidence>
<dbReference type="STRING" id="1391654.AKJ09_09818"/>
<organism evidence="2 3">
    <name type="scientific">Labilithrix luteola</name>
    <dbReference type="NCBI Taxonomy" id="1391654"/>
    <lineage>
        <taxon>Bacteria</taxon>
        <taxon>Pseudomonadati</taxon>
        <taxon>Myxococcota</taxon>
        <taxon>Polyangia</taxon>
        <taxon>Polyangiales</taxon>
        <taxon>Labilitrichaceae</taxon>
        <taxon>Labilithrix</taxon>
    </lineage>
</organism>
<proteinExistence type="predicted"/>
<evidence type="ECO:0000313" key="2">
    <source>
        <dbReference type="EMBL" id="AKV03155.1"/>
    </source>
</evidence>
<dbReference type="EMBL" id="CP012333">
    <property type="protein sequence ID" value="AKV03155.1"/>
    <property type="molecule type" value="Genomic_DNA"/>
</dbReference>
<dbReference type="KEGG" id="llu:AKJ09_09818"/>
<feature type="compositionally biased region" description="Polar residues" evidence="1">
    <location>
        <begin position="156"/>
        <end position="165"/>
    </location>
</feature>
<keyword evidence="3" id="KW-1185">Reference proteome</keyword>